<keyword evidence="8 13" id="KW-0472">Membrane</keyword>
<name>A0A6P5R5A3_MUSCR</name>
<dbReference type="RefSeq" id="XP_021040011.1">
    <property type="nucleotide sequence ID" value="XM_021184352.1"/>
</dbReference>
<dbReference type="GO" id="GO:0016020">
    <property type="term" value="C:membrane"/>
    <property type="evidence" value="ECO:0007669"/>
    <property type="project" value="UniProtKB-SubCell"/>
</dbReference>
<evidence type="ECO:0000256" key="8">
    <source>
        <dbReference type="ARBA" id="ARBA00023136"/>
    </source>
</evidence>
<keyword evidence="11 13" id="KW-0807">Transducer</keyword>
<evidence type="ECO:0000256" key="12">
    <source>
        <dbReference type="RuleBase" id="RU004423"/>
    </source>
</evidence>
<gene>
    <name evidence="16" type="primary">Tas2r1</name>
</gene>
<dbReference type="GeneID" id="110311120"/>
<dbReference type="Pfam" id="PF05296">
    <property type="entry name" value="TAS2R"/>
    <property type="match status" value="1"/>
</dbReference>
<feature type="transmembrane region" description="Helical" evidence="14">
    <location>
        <begin position="256"/>
        <end position="278"/>
    </location>
</feature>
<keyword evidence="5 13" id="KW-0812">Transmembrane</keyword>
<evidence type="ECO:0000256" key="9">
    <source>
        <dbReference type="ARBA" id="ARBA00023170"/>
    </source>
</evidence>
<dbReference type="PANTHER" id="PTHR11394:SF149">
    <property type="entry name" value="TASTE RECEPTOR TYPE 2 MEMBER 1"/>
    <property type="match status" value="1"/>
</dbReference>
<dbReference type="Proteomes" id="UP000515126">
    <property type="component" value="Chromosome 15"/>
</dbReference>
<dbReference type="PANTHER" id="PTHR11394">
    <property type="entry name" value="TASTE RECEPTOR TYPE 2"/>
    <property type="match status" value="1"/>
</dbReference>
<dbReference type="CTD" id="50834"/>
<keyword evidence="10" id="KW-0325">Glycoprotein</keyword>
<keyword evidence="7 13" id="KW-0297">G-protein coupled receptor</keyword>
<evidence type="ECO:0000256" key="4">
    <source>
        <dbReference type="ARBA" id="ARBA00022606"/>
    </source>
</evidence>
<dbReference type="GO" id="GO:0033038">
    <property type="term" value="F:bitter taste receptor activity"/>
    <property type="evidence" value="ECO:0007669"/>
    <property type="project" value="InterPro"/>
</dbReference>
<reference evidence="16" key="1">
    <citation type="submission" date="2025-08" db="UniProtKB">
        <authorList>
            <consortium name="RefSeq"/>
        </authorList>
    </citation>
    <scope>IDENTIFICATION</scope>
</reference>
<feature type="transmembrane region" description="Helical" evidence="14">
    <location>
        <begin position="125"/>
        <end position="143"/>
    </location>
</feature>
<dbReference type="Gene3D" id="1.20.1070.10">
    <property type="entry name" value="Rhodopsin 7-helix transmembrane proteins"/>
    <property type="match status" value="1"/>
</dbReference>
<feature type="transmembrane region" description="Helical" evidence="14">
    <location>
        <begin position="44"/>
        <end position="65"/>
    </location>
</feature>
<dbReference type="KEGG" id="mcal:110311120"/>
<evidence type="ECO:0000256" key="13">
    <source>
        <dbReference type="RuleBase" id="RU004424"/>
    </source>
</evidence>
<accession>A0A6P5R5A3</accession>
<keyword evidence="15" id="KW-1185">Reference proteome</keyword>
<evidence type="ECO:0000313" key="15">
    <source>
        <dbReference type="Proteomes" id="UP000515126"/>
    </source>
</evidence>
<keyword evidence="3 13" id="KW-0919">Taste</keyword>
<evidence type="ECO:0000256" key="1">
    <source>
        <dbReference type="ARBA" id="ARBA00004141"/>
    </source>
</evidence>
<evidence type="ECO:0000256" key="7">
    <source>
        <dbReference type="ARBA" id="ARBA00023040"/>
    </source>
</evidence>
<comment type="subcellular location">
    <subcellularLocation>
        <location evidence="1 13">Membrane</location>
        <topology evidence="1 13">Multi-pass membrane protein</topology>
    </subcellularLocation>
</comment>
<organism evidence="15 16">
    <name type="scientific">Mus caroli</name>
    <name type="common">Ryukyu mouse</name>
    <name type="synonym">Ricefield mouse</name>
    <dbReference type="NCBI Taxonomy" id="10089"/>
    <lineage>
        <taxon>Eukaryota</taxon>
        <taxon>Metazoa</taxon>
        <taxon>Chordata</taxon>
        <taxon>Craniata</taxon>
        <taxon>Vertebrata</taxon>
        <taxon>Euteleostomi</taxon>
        <taxon>Mammalia</taxon>
        <taxon>Eutheria</taxon>
        <taxon>Euarchontoglires</taxon>
        <taxon>Glires</taxon>
        <taxon>Rodentia</taxon>
        <taxon>Myomorpha</taxon>
        <taxon>Muroidea</taxon>
        <taxon>Muridae</taxon>
        <taxon>Murinae</taxon>
        <taxon>Mus</taxon>
        <taxon>Mus</taxon>
    </lineage>
</organism>
<sequence>MMEGHMFFFLLVVAVQFFTGVLANGLIVVVNAIDLIMWKKMAPLDLLLFCLATSRIILQLCILFAQLGLSCLVRHTLFADNVTFVYIINELSLWFATWLGVFYCAKIATIPHPLFLWLKMRISRLVPWLILASVVYVTVTTFIHSRETSELPKQIFISFFSKNTTRVRPAHATLLSVLVFGLTLPFLVFTVAVLLLLCSLWNHSRQMRTMVGTREPSRHALVSGMLSILSFLILYLSHDMVAVLICTQGLHLGSRTFAFCLLVIGMYPSLHSIVLILGNPKLKRNAKMFTVHCKCCHCARAWVTSRNPRLSDLPVPATHHSANKTSCSEACIMPS</sequence>
<keyword evidence="6 14" id="KW-1133">Transmembrane helix</keyword>
<feature type="transmembrane region" description="Helical" evidence="14">
    <location>
        <begin position="85"/>
        <end position="105"/>
    </location>
</feature>
<protein>
    <recommendedName>
        <fullName evidence="13">Taste receptor type 2</fullName>
    </recommendedName>
</protein>
<feature type="transmembrane region" description="Helical" evidence="14">
    <location>
        <begin position="174"/>
        <end position="198"/>
    </location>
</feature>
<evidence type="ECO:0000256" key="11">
    <source>
        <dbReference type="ARBA" id="ARBA00023224"/>
    </source>
</evidence>
<keyword evidence="9 13" id="KW-0675">Receptor</keyword>
<feature type="transmembrane region" description="Helical" evidence="14">
    <location>
        <begin position="6"/>
        <end position="32"/>
    </location>
</feature>
<evidence type="ECO:0000256" key="5">
    <source>
        <dbReference type="ARBA" id="ARBA00022692"/>
    </source>
</evidence>
<evidence type="ECO:0000256" key="6">
    <source>
        <dbReference type="ARBA" id="ARBA00022989"/>
    </source>
</evidence>
<evidence type="ECO:0000256" key="10">
    <source>
        <dbReference type="ARBA" id="ARBA00023180"/>
    </source>
</evidence>
<evidence type="ECO:0000313" key="16">
    <source>
        <dbReference type="RefSeq" id="XP_021040011.1"/>
    </source>
</evidence>
<evidence type="ECO:0000256" key="14">
    <source>
        <dbReference type="SAM" id="Phobius"/>
    </source>
</evidence>
<dbReference type="FunFam" id="1.20.1070.10:FF:000055">
    <property type="entry name" value="Taste receptor type 2"/>
    <property type="match status" value="1"/>
</dbReference>
<dbReference type="InterPro" id="IPR007960">
    <property type="entry name" value="TAS2R"/>
</dbReference>
<dbReference type="SUPFAM" id="SSF81321">
    <property type="entry name" value="Family A G protein-coupled receptor-like"/>
    <property type="match status" value="1"/>
</dbReference>
<dbReference type="GO" id="GO:0004930">
    <property type="term" value="F:G protein-coupled receptor activity"/>
    <property type="evidence" value="ECO:0007669"/>
    <property type="project" value="UniProtKB-KW"/>
</dbReference>
<proteinExistence type="inferred from homology"/>
<feature type="transmembrane region" description="Helical" evidence="14">
    <location>
        <begin position="219"/>
        <end position="236"/>
    </location>
</feature>
<evidence type="ECO:0000256" key="3">
    <source>
        <dbReference type="ARBA" id="ARBA00022480"/>
    </source>
</evidence>
<comment type="similarity">
    <text evidence="2 12">Belongs to the G-protein coupled receptor T2R family.</text>
</comment>
<dbReference type="AlphaFoldDB" id="A0A6P5R5A3"/>
<dbReference type="CDD" id="cd15016">
    <property type="entry name" value="7tm_TAS2R1"/>
    <property type="match status" value="1"/>
</dbReference>
<keyword evidence="4 13" id="KW-0716">Sensory transduction</keyword>
<evidence type="ECO:0000256" key="2">
    <source>
        <dbReference type="ARBA" id="ARBA00007376"/>
    </source>
</evidence>